<feature type="compositionally biased region" description="Basic and acidic residues" evidence="1">
    <location>
        <begin position="192"/>
        <end position="208"/>
    </location>
</feature>
<protein>
    <recommendedName>
        <fullName evidence="2">DSBA-like thioredoxin domain-containing protein</fullName>
    </recommendedName>
</protein>
<comment type="caution">
    <text evidence="3">The sequence shown here is derived from an EMBL/GenBank/DDBJ whole genome shotgun (WGS) entry which is preliminary data.</text>
</comment>
<gene>
    <name evidence="3" type="ORF">STIAU_3273</name>
</gene>
<dbReference type="PANTHER" id="PTHR13887:SF41">
    <property type="entry name" value="THIOREDOXIN SUPERFAMILY PROTEIN"/>
    <property type="match status" value="1"/>
</dbReference>
<organism evidence="3 4">
    <name type="scientific">Stigmatella aurantiaca (strain DW4/3-1)</name>
    <dbReference type="NCBI Taxonomy" id="378806"/>
    <lineage>
        <taxon>Bacteria</taxon>
        <taxon>Pseudomonadati</taxon>
        <taxon>Myxococcota</taxon>
        <taxon>Myxococcia</taxon>
        <taxon>Myxococcales</taxon>
        <taxon>Cystobacterineae</taxon>
        <taxon>Archangiaceae</taxon>
        <taxon>Stigmatella</taxon>
    </lineage>
</organism>
<feature type="compositionally biased region" description="Basic residues" evidence="1">
    <location>
        <begin position="281"/>
        <end position="291"/>
    </location>
</feature>
<evidence type="ECO:0000313" key="3">
    <source>
        <dbReference type="EMBL" id="EAU68452.1"/>
    </source>
</evidence>
<dbReference type="Gene3D" id="3.40.30.10">
    <property type="entry name" value="Glutaredoxin"/>
    <property type="match status" value="1"/>
</dbReference>
<feature type="compositionally biased region" description="Gly residues" evidence="1">
    <location>
        <begin position="233"/>
        <end position="245"/>
    </location>
</feature>
<evidence type="ECO:0000259" key="2">
    <source>
        <dbReference type="Pfam" id="PF01323"/>
    </source>
</evidence>
<name>Q099S2_STIAD</name>
<feature type="domain" description="DSBA-like thioredoxin" evidence="2">
    <location>
        <begin position="396"/>
        <end position="590"/>
    </location>
</feature>
<feature type="region of interest" description="Disordered" evidence="1">
    <location>
        <begin position="1"/>
        <end position="359"/>
    </location>
</feature>
<feature type="compositionally biased region" description="Low complexity" evidence="1">
    <location>
        <begin position="338"/>
        <end position="351"/>
    </location>
</feature>
<dbReference type="PANTHER" id="PTHR13887">
    <property type="entry name" value="GLUTATHIONE S-TRANSFERASE KAPPA"/>
    <property type="match status" value="1"/>
</dbReference>
<dbReference type="EMBL" id="AAMD01000017">
    <property type="protein sequence ID" value="EAU68452.1"/>
    <property type="molecule type" value="Genomic_DNA"/>
</dbReference>
<evidence type="ECO:0000256" key="1">
    <source>
        <dbReference type="SAM" id="MobiDB-lite"/>
    </source>
</evidence>
<dbReference type="Proteomes" id="UP000032702">
    <property type="component" value="Unassembled WGS sequence"/>
</dbReference>
<evidence type="ECO:0000313" key="4">
    <source>
        <dbReference type="Proteomes" id="UP000032702"/>
    </source>
</evidence>
<sequence>MLGSRALHAPLQGEEEKGASPGPRRGIPPCPGARGSSLATPGEEDRGAPVPQALAVFHRAAGGGHQGAGPPAAGARHPALHHDSGQGPPADDVPGRGDPRRGRGDSAHWRLHHRLRPGGGDALRDDGGSGGERSRVHPAQPGQAAVSAIPVAGGAGHPPDGDGARPEQRAQAGGGGGGTAPHHQAHPGHARGGGDDRPHPARGAEHRGHLLGFGPGDRPPGVRRREQGQGRARLGGGQPGGGGDAAAGEEGRIPLQHPPGRRGPTDRAVPCLRGGRGDRGPHHRLGHRRGGHAGGARRTQVDGDQLQPWLRGVGGGHGQGHRRGDGGPRADLRRGQAGRRAGSAASLRGAGHPSPLLRASFGNEHRRQMSGGDWQSEGALLIWAPLMKTLLPKTLQITVYQDVLCAWCYIADMRLETLRHEFGDAVRWRVRPYPLRVQDTLPSERELRGLSEEVKRASHEPEPVARLLSTDLWLGGDPPRSSLPGLAALEAARLQGPQARAFMARAMQRAALEQGVNVSRPDVVFELASRVGLAMNDFSAAFHSEETRRLILDEHRLASSRGVRGVPTVIIGGRWMVCGLREVSEYREHILACMGKMVTPRSGGSSERLVH</sequence>
<dbReference type="InterPro" id="IPR036249">
    <property type="entry name" value="Thioredoxin-like_sf"/>
</dbReference>
<feature type="compositionally biased region" description="Basic and acidic residues" evidence="1">
    <location>
        <begin position="93"/>
        <end position="108"/>
    </location>
</feature>
<proteinExistence type="predicted"/>
<accession>Q099S2</accession>
<dbReference type="InterPro" id="IPR001853">
    <property type="entry name" value="DSBA-like_thioredoxin_dom"/>
</dbReference>
<dbReference type="AlphaFoldDB" id="Q099S2"/>
<feature type="compositionally biased region" description="Basic and acidic residues" evidence="1">
    <location>
        <begin position="322"/>
        <end position="334"/>
    </location>
</feature>
<feature type="compositionally biased region" description="Basic and acidic residues" evidence="1">
    <location>
        <begin position="122"/>
        <end position="135"/>
    </location>
</feature>
<reference evidence="3 4" key="1">
    <citation type="submission" date="2006-04" db="EMBL/GenBank/DDBJ databases">
        <authorList>
            <person name="Nierman W.C."/>
        </authorList>
    </citation>
    <scope>NUCLEOTIDE SEQUENCE [LARGE SCALE GENOMIC DNA]</scope>
    <source>
        <strain evidence="3 4">DW4/3-1</strain>
    </source>
</reference>
<dbReference type="Pfam" id="PF01323">
    <property type="entry name" value="DSBA"/>
    <property type="match status" value="1"/>
</dbReference>
<dbReference type="GO" id="GO:0016491">
    <property type="term" value="F:oxidoreductase activity"/>
    <property type="evidence" value="ECO:0007669"/>
    <property type="project" value="InterPro"/>
</dbReference>
<feature type="compositionally biased region" description="Low complexity" evidence="1">
    <location>
        <begin position="68"/>
        <end position="77"/>
    </location>
</feature>
<dbReference type="SUPFAM" id="SSF52833">
    <property type="entry name" value="Thioredoxin-like"/>
    <property type="match status" value="1"/>
</dbReference>
<feature type="compositionally biased region" description="Basic and acidic residues" evidence="1">
    <location>
        <begin position="159"/>
        <end position="168"/>
    </location>
</feature>